<proteinExistence type="predicted"/>
<feature type="region of interest" description="Disordered" evidence="1">
    <location>
        <begin position="1"/>
        <end position="23"/>
    </location>
</feature>
<dbReference type="EMBL" id="BRXU01000054">
    <property type="protein sequence ID" value="GLC61886.1"/>
    <property type="molecule type" value="Genomic_DNA"/>
</dbReference>
<reference evidence="2 3" key="1">
    <citation type="journal article" date="2023" name="Commun. Biol.">
        <title>Reorganization of the ancestral sex-determining regions during the evolution of trioecy in Pleodorina starrii.</title>
        <authorList>
            <person name="Takahashi K."/>
            <person name="Suzuki S."/>
            <person name="Kawai-Toyooka H."/>
            <person name="Yamamoto K."/>
            <person name="Hamaji T."/>
            <person name="Ootsuki R."/>
            <person name="Yamaguchi H."/>
            <person name="Kawachi M."/>
            <person name="Higashiyama T."/>
            <person name="Nozaki H."/>
        </authorList>
    </citation>
    <scope>NUCLEOTIDE SEQUENCE [LARGE SCALE GENOMIC DNA]</scope>
    <source>
        <strain evidence="2 3">NIES-4479</strain>
    </source>
</reference>
<dbReference type="Proteomes" id="UP001165080">
    <property type="component" value="Unassembled WGS sequence"/>
</dbReference>
<evidence type="ECO:0000313" key="3">
    <source>
        <dbReference type="Proteomes" id="UP001165080"/>
    </source>
</evidence>
<dbReference type="AlphaFoldDB" id="A0A9W6C097"/>
<comment type="caution">
    <text evidence="2">The sequence shown here is derived from an EMBL/GenBank/DDBJ whole genome shotgun (WGS) entry which is preliminary data.</text>
</comment>
<protein>
    <submittedName>
        <fullName evidence="2">Uncharacterized protein</fullName>
    </submittedName>
</protein>
<gene>
    <name evidence="2" type="primary">PLEST004734</name>
    <name evidence="2" type="ORF">PLESTB_001814600</name>
</gene>
<sequence length="218" mass="22830">MKPFAKSPSAMRRTGRPATPRSTTIQFLQHQQLFNVTGLRLCVLGRAAVDDDSERLPSSEGGKTAPSTSGTSGSTAPPETSTAAPVPERSASPPPPQKYKLTPPVKKHVVVLSGKTSRPSQDRRMGARLLALEARGSMDPELLDAMVGPTAISGGVGSLTAQPRSGRGSGIFGVSKMSIEDLFYLAVGVFIVVAVARPDSVGSRFIAAFTAFLMLPLA</sequence>
<name>A0A9W6C097_9CHLO</name>
<organism evidence="2 3">
    <name type="scientific">Pleodorina starrii</name>
    <dbReference type="NCBI Taxonomy" id="330485"/>
    <lineage>
        <taxon>Eukaryota</taxon>
        <taxon>Viridiplantae</taxon>
        <taxon>Chlorophyta</taxon>
        <taxon>core chlorophytes</taxon>
        <taxon>Chlorophyceae</taxon>
        <taxon>CS clade</taxon>
        <taxon>Chlamydomonadales</taxon>
        <taxon>Volvocaceae</taxon>
        <taxon>Pleodorina</taxon>
    </lineage>
</organism>
<accession>A0A9W6C097</accession>
<feature type="compositionally biased region" description="Low complexity" evidence="1">
    <location>
        <begin position="61"/>
        <end position="91"/>
    </location>
</feature>
<evidence type="ECO:0000256" key="1">
    <source>
        <dbReference type="SAM" id="MobiDB-lite"/>
    </source>
</evidence>
<feature type="region of interest" description="Disordered" evidence="1">
    <location>
        <begin position="50"/>
        <end position="104"/>
    </location>
</feature>
<evidence type="ECO:0000313" key="2">
    <source>
        <dbReference type="EMBL" id="GLC61886.1"/>
    </source>
</evidence>
<keyword evidence="3" id="KW-1185">Reference proteome</keyword>